<sequence>MSTAAKAWQRKGTVVLGAVAAAVLAFATTTRTWLDVTLPEAAVQTPQVAVPGSDAATSVTAFALVALAAALAASIAGRIARAVIAVVLLLAGAGVIVASWVIIRDPAQGAAGAIGEATGVSGGAGIEVHMTVMPWLALAAGVLILLSAVWLAVAGRGWKASRRYSTAAAHTDGEPIDDIDSWDRLSRGEDPTGR</sequence>
<reference evidence="2" key="1">
    <citation type="submission" date="2014-07" db="EMBL/GenBank/DDBJ databases">
        <authorList>
            <person name="Urmite Genomes Urmite Genomes"/>
        </authorList>
    </citation>
    <scope>NUCLEOTIDE SEQUENCE</scope>
    <source>
        <strain evidence="2">11W110_air</strain>
    </source>
</reference>
<keyword evidence="1" id="KW-1133">Transmembrane helix</keyword>
<proteinExistence type="predicted"/>
<gene>
    <name evidence="2" type="ORF">BN1051_01311</name>
</gene>
<keyword evidence="1" id="KW-0472">Membrane</keyword>
<organism evidence="2">
    <name type="scientific">Arthrobacter saudimassiliensis</name>
    <dbReference type="NCBI Taxonomy" id="1461584"/>
    <lineage>
        <taxon>Bacteria</taxon>
        <taxon>Bacillati</taxon>
        <taxon>Actinomycetota</taxon>
        <taxon>Actinomycetes</taxon>
        <taxon>Micrococcales</taxon>
        <taxon>Micrococcaceae</taxon>
        <taxon>Arthrobacter</taxon>
    </lineage>
</organism>
<dbReference type="Pfam" id="PF09534">
    <property type="entry name" value="Trp_oprn_chp"/>
    <property type="match status" value="1"/>
</dbReference>
<dbReference type="AlphaFoldDB" id="A0A078MRF4"/>
<feature type="transmembrane region" description="Helical" evidence="1">
    <location>
        <begin position="55"/>
        <end position="75"/>
    </location>
</feature>
<evidence type="ECO:0000256" key="1">
    <source>
        <dbReference type="SAM" id="Phobius"/>
    </source>
</evidence>
<keyword evidence="1 2" id="KW-0812">Transmembrane</keyword>
<dbReference type="InterPro" id="IPR019051">
    <property type="entry name" value="Trp_biosyn_TM_oprn/chp"/>
</dbReference>
<evidence type="ECO:0000313" key="2">
    <source>
        <dbReference type="EMBL" id="CEA07977.1"/>
    </source>
</evidence>
<name>A0A078MRF4_9MICC</name>
<protein>
    <submittedName>
        <fullName evidence="2">Tryptophan-associated transmembrane protein (Trp_oprn_chp)</fullName>
    </submittedName>
</protein>
<feature type="transmembrane region" description="Helical" evidence="1">
    <location>
        <begin position="82"/>
        <end position="103"/>
    </location>
</feature>
<dbReference type="PATRIC" id="fig|1461584.3.peg.1295"/>
<feature type="transmembrane region" description="Helical" evidence="1">
    <location>
        <begin position="132"/>
        <end position="153"/>
    </location>
</feature>
<dbReference type="EMBL" id="LN483070">
    <property type="protein sequence ID" value="CEA07977.1"/>
    <property type="molecule type" value="Genomic_DNA"/>
</dbReference>
<accession>A0A078MRF4</accession>